<protein>
    <recommendedName>
        <fullName evidence="1">Retrovirus-related Pol polyprotein from transposon TNT 1-94-like beta-barrel domain-containing protein</fullName>
    </recommendedName>
</protein>
<sequence>MINSRDLFVNAQALSKQIMVGLPDGTTKLVTYIGEVTIHSDIILHDVLYIPDFKHNLLSVGKLLAQNYVLTHFDVDQCFIQDHARSILLFGYKKRGLYKLIHAYCRSLCRSEFFNKPVFLGTSSSLQCDIADRCKVHSHIELLH</sequence>
<accession>A0AAW1II41</accession>
<gene>
    <name evidence="2" type="ORF">RND81_09G038700</name>
</gene>
<evidence type="ECO:0000313" key="3">
    <source>
        <dbReference type="Proteomes" id="UP001443914"/>
    </source>
</evidence>
<reference evidence="2" key="1">
    <citation type="submission" date="2024-03" db="EMBL/GenBank/DDBJ databases">
        <title>WGS assembly of Saponaria officinalis var. Norfolk2.</title>
        <authorList>
            <person name="Jenkins J."/>
            <person name="Shu S."/>
            <person name="Grimwood J."/>
            <person name="Barry K."/>
            <person name="Goodstein D."/>
            <person name="Schmutz J."/>
            <person name="Leebens-Mack J."/>
            <person name="Osbourn A."/>
        </authorList>
    </citation>
    <scope>NUCLEOTIDE SEQUENCE [LARGE SCALE GENOMIC DNA]</scope>
    <source>
        <strain evidence="2">JIC</strain>
    </source>
</reference>
<dbReference type="InterPro" id="IPR054722">
    <property type="entry name" value="PolX-like_BBD"/>
</dbReference>
<dbReference type="Pfam" id="PF22936">
    <property type="entry name" value="Pol_BBD"/>
    <property type="match status" value="1"/>
</dbReference>
<proteinExistence type="predicted"/>
<dbReference type="AlphaFoldDB" id="A0AAW1II41"/>
<name>A0AAW1II41_SAPOF</name>
<organism evidence="2 3">
    <name type="scientific">Saponaria officinalis</name>
    <name type="common">Common soapwort</name>
    <name type="synonym">Lychnis saponaria</name>
    <dbReference type="NCBI Taxonomy" id="3572"/>
    <lineage>
        <taxon>Eukaryota</taxon>
        <taxon>Viridiplantae</taxon>
        <taxon>Streptophyta</taxon>
        <taxon>Embryophyta</taxon>
        <taxon>Tracheophyta</taxon>
        <taxon>Spermatophyta</taxon>
        <taxon>Magnoliopsida</taxon>
        <taxon>eudicotyledons</taxon>
        <taxon>Gunneridae</taxon>
        <taxon>Pentapetalae</taxon>
        <taxon>Caryophyllales</taxon>
        <taxon>Caryophyllaceae</taxon>
        <taxon>Caryophylleae</taxon>
        <taxon>Saponaria</taxon>
    </lineage>
</organism>
<evidence type="ECO:0000313" key="2">
    <source>
        <dbReference type="EMBL" id="KAK9689148.1"/>
    </source>
</evidence>
<dbReference type="Proteomes" id="UP001443914">
    <property type="component" value="Unassembled WGS sequence"/>
</dbReference>
<feature type="domain" description="Retrovirus-related Pol polyprotein from transposon TNT 1-94-like beta-barrel" evidence="1">
    <location>
        <begin position="1"/>
        <end position="68"/>
    </location>
</feature>
<dbReference type="EMBL" id="JBDFQZ010000009">
    <property type="protein sequence ID" value="KAK9689148.1"/>
    <property type="molecule type" value="Genomic_DNA"/>
</dbReference>
<evidence type="ECO:0000259" key="1">
    <source>
        <dbReference type="Pfam" id="PF22936"/>
    </source>
</evidence>
<keyword evidence="3" id="KW-1185">Reference proteome</keyword>
<comment type="caution">
    <text evidence="2">The sequence shown here is derived from an EMBL/GenBank/DDBJ whole genome shotgun (WGS) entry which is preliminary data.</text>
</comment>